<dbReference type="GO" id="GO:0005743">
    <property type="term" value="C:mitochondrial inner membrane"/>
    <property type="evidence" value="ECO:0007669"/>
    <property type="project" value="TreeGrafter"/>
</dbReference>
<dbReference type="EMBL" id="JOWA01000098">
    <property type="protein sequence ID" value="KEZ42923.1"/>
    <property type="molecule type" value="Genomic_DNA"/>
</dbReference>
<evidence type="ECO:0000256" key="6">
    <source>
        <dbReference type="ARBA" id="ARBA00023128"/>
    </source>
</evidence>
<comment type="similarity">
    <text evidence="8">Belongs to the PET100 family.</text>
</comment>
<feature type="transmembrane region" description="Helical" evidence="9">
    <location>
        <begin position="6"/>
        <end position="25"/>
    </location>
</feature>
<evidence type="ECO:0008006" key="12">
    <source>
        <dbReference type="Google" id="ProtNLM"/>
    </source>
</evidence>
<dbReference type="GO" id="GO:0033617">
    <property type="term" value="P:mitochondrial respiratory chain complex IV assembly"/>
    <property type="evidence" value="ECO:0007669"/>
    <property type="project" value="InterPro"/>
</dbReference>
<keyword evidence="3 9" id="KW-0812">Transmembrane</keyword>
<dbReference type="KEGG" id="sapo:SAPIO_CDS5368"/>
<dbReference type="GO" id="GO:0051082">
    <property type="term" value="F:unfolded protein binding"/>
    <property type="evidence" value="ECO:0007669"/>
    <property type="project" value="TreeGrafter"/>
</dbReference>
<evidence type="ECO:0000256" key="5">
    <source>
        <dbReference type="ARBA" id="ARBA00022989"/>
    </source>
</evidence>
<keyword evidence="4" id="KW-0809">Transit peptide</keyword>
<name>A0A084G6G1_PSEDA</name>
<gene>
    <name evidence="10" type="ORF">SAPIO_CDS5368</name>
</gene>
<keyword evidence="5 9" id="KW-1133">Transmembrane helix</keyword>
<dbReference type="PANTHER" id="PTHR33968:SF1">
    <property type="entry name" value="PROTEIN PET100 HOMOLOG, MITOCHONDRIAL"/>
    <property type="match status" value="1"/>
</dbReference>
<dbReference type="RefSeq" id="XP_016642722.1">
    <property type="nucleotide sequence ID" value="XM_016787707.1"/>
</dbReference>
<dbReference type="InterPro" id="IPR018625">
    <property type="entry name" value="Pet100"/>
</dbReference>
<dbReference type="PANTHER" id="PTHR33968">
    <property type="entry name" value="PROTEIN PET100 HOMOLOG, MITOCHONDRIAL"/>
    <property type="match status" value="1"/>
</dbReference>
<proteinExistence type="inferred from homology"/>
<evidence type="ECO:0000256" key="9">
    <source>
        <dbReference type="SAM" id="Phobius"/>
    </source>
</evidence>
<dbReference type="Pfam" id="PF09803">
    <property type="entry name" value="Pet100"/>
    <property type="match status" value="1"/>
</dbReference>
<dbReference type="GeneID" id="27724440"/>
<dbReference type="Proteomes" id="UP000028545">
    <property type="component" value="Unassembled WGS sequence"/>
</dbReference>
<evidence type="ECO:0000256" key="2">
    <source>
        <dbReference type="ARBA" id="ARBA00004325"/>
    </source>
</evidence>
<evidence type="ECO:0000256" key="7">
    <source>
        <dbReference type="ARBA" id="ARBA00023136"/>
    </source>
</evidence>
<keyword evidence="11" id="KW-1185">Reference proteome</keyword>
<dbReference type="HOGENOM" id="CLU_156745_2_1_1"/>
<accession>A0A084G6G1</accession>
<dbReference type="AlphaFoldDB" id="A0A084G6G1"/>
<reference evidence="10 11" key="1">
    <citation type="journal article" date="2014" name="Genome Announc.">
        <title>Draft genome sequence of the pathogenic fungus Scedosporium apiospermum.</title>
        <authorList>
            <person name="Vandeputte P."/>
            <person name="Ghamrawi S."/>
            <person name="Rechenmann M."/>
            <person name="Iltis A."/>
            <person name="Giraud S."/>
            <person name="Fleury M."/>
            <person name="Thornton C."/>
            <person name="Delhaes L."/>
            <person name="Meyer W."/>
            <person name="Papon N."/>
            <person name="Bouchara J.P."/>
        </authorList>
    </citation>
    <scope>NUCLEOTIDE SEQUENCE [LARGE SCALE GENOMIC DNA]</scope>
    <source>
        <strain evidence="10 11">IHEM 14462</strain>
    </source>
</reference>
<sequence>MGGVNLEVFRFGVYLMFPIGFMYYFGTNLDSRFAVEGFWPKAEETNKVPHSRDEIKAEYEKIVARQRVLMERRAMQQAARRDDGGEE</sequence>
<dbReference type="OMA" id="VIFPIGW"/>
<keyword evidence="7 9" id="KW-0472">Membrane</keyword>
<evidence type="ECO:0000256" key="4">
    <source>
        <dbReference type="ARBA" id="ARBA00022946"/>
    </source>
</evidence>
<evidence type="ECO:0000256" key="8">
    <source>
        <dbReference type="ARBA" id="ARBA00038077"/>
    </source>
</evidence>
<evidence type="ECO:0000256" key="3">
    <source>
        <dbReference type="ARBA" id="ARBA00022692"/>
    </source>
</evidence>
<evidence type="ECO:0000256" key="1">
    <source>
        <dbReference type="ARBA" id="ARBA00004167"/>
    </source>
</evidence>
<dbReference type="VEuPathDB" id="FungiDB:SAPIO_CDS5368"/>
<evidence type="ECO:0000313" key="10">
    <source>
        <dbReference type="EMBL" id="KEZ42923.1"/>
    </source>
</evidence>
<organism evidence="10 11">
    <name type="scientific">Pseudallescheria apiosperma</name>
    <name type="common">Scedosporium apiospermum</name>
    <dbReference type="NCBI Taxonomy" id="563466"/>
    <lineage>
        <taxon>Eukaryota</taxon>
        <taxon>Fungi</taxon>
        <taxon>Dikarya</taxon>
        <taxon>Ascomycota</taxon>
        <taxon>Pezizomycotina</taxon>
        <taxon>Sordariomycetes</taxon>
        <taxon>Hypocreomycetidae</taxon>
        <taxon>Microascales</taxon>
        <taxon>Microascaceae</taxon>
        <taxon>Scedosporium</taxon>
    </lineage>
</organism>
<protein>
    <recommendedName>
        <fullName evidence="12">Mitochondrial cytochrome c oxidase assembly factor</fullName>
    </recommendedName>
</protein>
<dbReference type="OrthoDB" id="18175at2759"/>
<comment type="caution">
    <text evidence="10">The sequence shown here is derived from an EMBL/GenBank/DDBJ whole genome shotgun (WGS) entry which is preliminary data.</text>
</comment>
<comment type="subcellular location">
    <subcellularLocation>
        <location evidence="1">Membrane</location>
        <topology evidence="1">Single-pass membrane protein</topology>
    </subcellularLocation>
    <subcellularLocation>
        <location evidence="2">Mitochondrion membrane</location>
    </subcellularLocation>
</comment>
<evidence type="ECO:0000313" key="11">
    <source>
        <dbReference type="Proteomes" id="UP000028545"/>
    </source>
</evidence>
<keyword evidence="6" id="KW-0496">Mitochondrion</keyword>